<dbReference type="AlphaFoldDB" id="A0A9X0L5P6"/>
<dbReference type="Proteomes" id="UP000054223">
    <property type="component" value="Unassembled WGS sequence"/>
</dbReference>
<comment type="caution">
    <text evidence="1">The sequence shown here is derived from an EMBL/GenBank/DDBJ whole genome shotgun (WGS) entry which is preliminary data.</text>
</comment>
<sequence length="64" mass="7064">MLLLAVGEATWGFRGGGKGTKQQAQHGKNTPAQTSAYLSNLQHQINKKGTTLWPFLFYKNAEKT</sequence>
<proteinExistence type="predicted"/>
<keyword evidence="2" id="KW-1185">Reference proteome</keyword>
<accession>A0A9X0L5P6</accession>
<name>A0A9X0L5P6_SOLP1</name>
<gene>
    <name evidence="1" type="ORF">ASU33_11880</name>
</gene>
<reference evidence="1 2" key="1">
    <citation type="submission" date="2015-11" db="EMBL/GenBank/DDBJ databases">
        <title>Solirubrum puertoriconensis gen. nov. an environmental bacteria isolated in Puerto Rico.</title>
        <authorList>
            <person name="Cuebas-Irizarry M.F."/>
            <person name="Montalvo-Rodriguez R."/>
        </authorList>
    </citation>
    <scope>NUCLEOTIDE SEQUENCE [LARGE SCALE GENOMIC DNA]</scope>
    <source>
        <strain evidence="1 2">MC1A</strain>
    </source>
</reference>
<protein>
    <submittedName>
        <fullName evidence="1">Uncharacterized protein</fullName>
    </submittedName>
</protein>
<evidence type="ECO:0000313" key="2">
    <source>
        <dbReference type="Proteomes" id="UP000054223"/>
    </source>
</evidence>
<evidence type="ECO:0000313" key="1">
    <source>
        <dbReference type="EMBL" id="KUG08820.1"/>
    </source>
</evidence>
<dbReference type="EMBL" id="LNAL01000006">
    <property type="protein sequence ID" value="KUG08820.1"/>
    <property type="molecule type" value="Genomic_DNA"/>
</dbReference>
<organism evidence="1 2">
    <name type="scientific">Solirubrum puertoriconensis</name>
    <dbReference type="NCBI Taxonomy" id="1751427"/>
    <lineage>
        <taxon>Bacteria</taxon>
        <taxon>Pseudomonadati</taxon>
        <taxon>Bacteroidota</taxon>
        <taxon>Cytophagia</taxon>
        <taxon>Cytophagales</taxon>
    </lineage>
</organism>